<protein>
    <recommendedName>
        <fullName evidence="4">PGG domain-containing protein</fullName>
    </recommendedName>
</protein>
<keyword evidence="3" id="KW-1133">Transmembrane helix</keyword>
<feature type="region of interest" description="Disordered" evidence="2">
    <location>
        <begin position="226"/>
        <end position="246"/>
    </location>
</feature>
<dbReference type="Gene3D" id="1.25.40.20">
    <property type="entry name" value="Ankyrin repeat-containing domain"/>
    <property type="match status" value="2"/>
</dbReference>
<evidence type="ECO:0000259" key="4">
    <source>
        <dbReference type="Pfam" id="PF13962"/>
    </source>
</evidence>
<dbReference type="SMART" id="SM00248">
    <property type="entry name" value="ANK"/>
    <property type="match status" value="6"/>
</dbReference>
<dbReference type="InterPro" id="IPR002110">
    <property type="entry name" value="Ankyrin_rpt"/>
</dbReference>
<keyword evidence="6" id="KW-1185">Reference proteome</keyword>
<comment type="caution">
    <text evidence="5">The sequence shown here is derived from an EMBL/GenBank/DDBJ whole genome shotgun (WGS) entry which is preliminary data.</text>
</comment>
<organism evidence="5 6">
    <name type="scientific">Acer saccharum</name>
    <name type="common">Sugar maple</name>
    <dbReference type="NCBI Taxonomy" id="4024"/>
    <lineage>
        <taxon>Eukaryota</taxon>
        <taxon>Viridiplantae</taxon>
        <taxon>Streptophyta</taxon>
        <taxon>Embryophyta</taxon>
        <taxon>Tracheophyta</taxon>
        <taxon>Spermatophyta</taxon>
        <taxon>Magnoliopsida</taxon>
        <taxon>eudicotyledons</taxon>
        <taxon>Gunneridae</taxon>
        <taxon>Pentapetalae</taxon>
        <taxon>rosids</taxon>
        <taxon>malvids</taxon>
        <taxon>Sapindales</taxon>
        <taxon>Sapindaceae</taxon>
        <taxon>Hippocastanoideae</taxon>
        <taxon>Acereae</taxon>
        <taxon>Acer</taxon>
    </lineage>
</organism>
<dbReference type="AlphaFoldDB" id="A0AA39RS03"/>
<dbReference type="GO" id="GO:0016020">
    <property type="term" value="C:membrane"/>
    <property type="evidence" value="ECO:0007669"/>
    <property type="project" value="TreeGrafter"/>
</dbReference>
<dbReference type="Pfam" id="PF12796">
    <property type="entry name" value="Ank_2"/>
    <property type="match status" value="2"/>
</dbReference>
<feature type="transmembrane region" description="Helical" evidence="3">
    <location>
        <begin position="505"/>
        <end position="536"/>
    </location>
</feature>
<evidence type="ECO:0000256" key="3">
    <source>
        <dbReference type="SAM" id="Phobius"/>
    </source>
</evidence>
<dbReference type="PANTHER" id="PTHR24177">
    <property type="entry name" value="CASKIN"/>
    <property type="match status" value="1"/>
</dbReference>
<dbReference type="PROSITE" id="PS50088">
    <property type="entry name" value="ANK_REPEAT"/>
    <property type="match status" value="1"/>
</dbReference>
<feature type="transmembrane region" description="Helical" evidence="3">
    <location>
        <begin position="556"/>
        <end position="580"/>
    </location>
</feature>
<feature type="transmembrane region" description="Helical" evidence="3">
    <location>
        <begin position="476"/>
        <end position="493"/>
    </location>
</feature>
<keyword evidence="1" id="KW-0040">ANK repeat</keyword>
<keyword evidence="3" id="KW-0472">Membrane</keyword>
<dbReference type="EMBL" id="JAUESC010000385">
    <property type="protein sequence ID" value="KAK0579019.1"/>
    <property type="molecule type" value="Genomic_DNA"/>
</dbReference>
<dbReference type="InterPro" id="IPR036770">
    <property type="entry name" value="Ankyrin_rpt-contain_sf"/>
</dbReference>
<dbReference type="SUPFAM" id="SSF48403">
    <property type="entry name" value="Ankyrin repeat"/>
    <property type="match status" value="1"/>
</dbReference>
<evidence type="ECO:0000313" key="6">
    <source>
        <dbReference type="Proteomes" id="UP001168877"/>
    </source>
</evidence>
<evidence type="ECO:0000313" key="5">
    <source>
        <dbReference type="EMBL" id="KAK0579019.1"/>
    </source>
</evidence>
<dbReference type="InterPro" id="IPR026961">
    <property type="entry name" value="PGG_dom"/>
</dbReference>
<feature type="transmembrane region" description="Helical" evidence="3">
    <location>
        <begin position="592"/>
        <end position="616"/>
    </location>
</feature>
<dbReference type="Pfam" id="PF13962">
    <property type="entry name" value="PGG"/>
    <property type="match status" value="1"/>
</dbReference>
<dbReference type="PROSITE" id="PS50297">
    <property type="entry name" value="ANK_REP_REGION"/>
    <property type="match status" value="1"/>
</dbReference>
<keyword evidence="3" id="KW-0812">Transmembrane</keyword>
<reference evidence="5" key="2">
    <citation type="submission" date="2023-06" db="EMBL/GenBank/DDBJ databases">
        <authorList>
            <person name="Swenson N.G."/>
            <person name="Wegrzyn J.L."/>
            <person name="Mcevoy S.L."/>
        </authorList>
    </citation>
    <scope>NUCLEOTIDE SEQUENCE</scope>
    <source>
        <strain evidence="5">NS2018</strain>
        <tissue evidence="5">Leaf</tissue>
    </source>
</reference>
<dbReference type="Proteomes" id="UP001168877">
    <property type="component" value="Unassembled WGS sequence"/>
</dbReference>
<reference evidence="5" key="1">
    <citation type="journal article" date="2022" name="Plant J.">
        <title>Strategies of tolerance reflected in two North American maple genomes.</title>
        <authorList>
            <person name="McEvoy S.L."/>
            <person name="Sezen U.U."/>
            <person name="Trouern-Trend A."/>
            <person name="McMahon S.M."/>
            <person name="Schaberg P.G."/>
            <person name="Yang J."/>
            <person name="Wegrzyn J.L."/>
            <person name="Swenson N.G."/>
        </authorList>
    </citation>
    <scope>NUCLEOTIDE SEQUENCE</scope>
    <source>
        <strain evidence="5">NS2018</strain>
    </source>
</reference>
<sequence>MKKEISKEKDIKQFLQPISIHQDNIIHLAVHSKEEEPLQQILEIVDSNMRPSFTSSVNAYGNTVLHEAAICRNYKAVKLLVKSNKELLDMKNDSGETPLYRAAAYGNTKIVKFLISQQGQRVLSFERKVQLKGIHRNKKDGASILRAAIQGKHFGTALELLKVDEELAELEDKNGSSLYILANIPSVFKSKNQMGIWEMLFYHCLPVGYGHDDSIEKIKEDKDPDIESGLIKNLPAGSDQDKKEENGKSGRIYKVSYKIYISIWDVIIRGWSVAKKIWKEKRASELAIKLARILIKNDKSFNQKCIQSMYEDRLPDEKEEKKESGNPLFAAIRTGNVELVKFILDEYPQAHEQTNSKKQNILHAAAKHRQKEIFKLVISKEVPMVRLARQTDVNGNTVLHSVANTEHYKGGARSGPAYQLLEELKWFKRVEKIVPSYYTMLPNNNDMTAYEVFEESHKIQHKEAQQWIKDASQSCSAVAALVSTVVFAAAFTVPGGNNDKNGRPILINSPFFLFFTISDIISLSCSLTAIVMFLGIMTSPFELENFLDTIPRKLTLGFALLFMSVATTMLAFASTIFLVIRLDERRRWTTTLICCAAFFPVSVLALTHFPLFASFIKSWKYFFKHFNNWTALPRNLIARFFKFLGNLVGINPPPSKDKVDT</sequence>
<dbReference type="PANTHER" id="PTHR24177:SF331">
    <property type="entry name" value="PGG DOMAIN-CONTAINING PROTEIN"/>
    <property type="match status" value="1"/>
</dbReference>
<evidence type="ECO:0000256" key="1">
    <source>
        <dbReference type="PROSITE-ProRule" id="PRU00023"/>
    </source>
</evidence>
<gene>
    <name evidence="5" type="ORF">LWI29_019746</name>
</gene>
<evidence type="ECO:0000256" key="2">
    <source>
        <dbReference type="SAM" id="MobiDB-lite"/>
    </source>
</evidence>
<feature type="domain" description="PGG" evidence="4">
    <location>
        <begin position="466"/>
        <end position="578"/>
    </location>
</feature>
<name>A0AA39RS03_ACESA</name>
<feature type="repeat" description="ANK" evidence="1">
    <location>
        <begin position="94"/>
        <end position="116"/>
    </location>
</feature>
<proteinExistence type="predicted"/>
<accession>A0AA39RS03</accession>